<dbReference type="PROSITE" id="PS51085">
    <property type="entry name" value="2FE2S_FER_2"/>
    <property type="match status" value="1"/>
</dbReference>
<dbReference type="InterPro" id="IPR036010">
    <property type="entry name" value="2Fe-2S_ferredoxin-like_sf"/>
</dbReference>
<evidence type="ECO:0000259" key="1">
    <source>
        <dbReference type="PROSITE" id="PS51085"/>
    </source>
</evidence>
<dbReference type="AlphaFoldDB" id="Q6LL90"/>
<organism evidence="2 3">
    <name type="scientific">Photobacterium profundum (strain SS9)</name>
    <dbReference type="NCBI Taxonomy" id="298386"/>
    <lineage>
        <taxon>Bacteria</taxon>
        <taxon>Pseudomonadati</taxon>
        <taxon>Pseudomonadota</taxon>
        <taxon>Gammaproteobacteria</taxon>
        <taxon>Vibrionales</taxon>
        <taxon>Vibrionaceae</taxon>
        <taxon>Photobacterium</taxon>
    </lineage>
</organism>
<dbReference type="HOGENOM" id="CLU_2131827_0_0_6"/>
<dbReference type="Gene3D" id="3.10.20.740">
    <property type="match status" value="1"/>
</dbReference>
<reference evidence="3" key="1">
    <citation type="journal article" date="2005" name="Science">
        <title>Life at depth: Photobacterium profundum genome sequence and expression analysis.</title>
        <authorList>
            <person name="Vezzi A."/>
            <person name="Campanaro S."/>
            <person name="D'Angelo M."/>
            <person name="Simonato F."/>
            <person name="Vitulo N."/>
            <person name="Lauro F.M."/>
            <person name="Cestaro A."/>
            <person name="Malacrida G."/>
            <person name="Simionati B."/>
            <person name="Cannata N."/>
            <person name="Romualdi C."/>
            <person name="Bartlett D.H."/>
            <person name="Valle G."/>
        </authorList>
    </citation>
    <scope>NUCLEOTIDE SEQUENCE [LARGE SCALE GENOMIC DNA]</scope>
    <source>
        <strain evidence="3">ATCC BAA-1253 / SS9</strain>
    </source>
</reference>
<dbReference type="eggNOG" id="COG1034">
    <property type="taxonomic scope" value="Bacteria"/>
</dbReference>
<dbReference type="GO" id="GO:0051536">
    <property type="term" value="F:iron-sulfur cluster binding"/>
    <property type="evidence" value="ECO:0007669"/>
    <property type="project" value="InterPro"/>
</dbReference>
<dbReference type="Pfam" id="PF13510">
    <property type="entry name" value="Fer2_4"/>
    <property type="match status" value="1"/>
</dbReference>
<evidence type="ECO:0000313" key="2">
    <source>
        <dbReference type="EMBL" id="CAG22123.1"/>
    </source>
</evidence>
<accession>Q6LL90</accession>
<dbReference type="STRING" id="298386.PBPRB0250"/>
<protein>
    <recommendedName>
        <fullName evidence="1">2Fe-2S ferredoxin-type domain-containing protein</fullName>
    </recommendedName>
</protein>
<feature type="domain" description="2Fe-2S ferredoxin-type" evidence="1">
    <location>
        <begin position="17"/>
        <end position="91"/>
    </location>
</feature>
<sequence length="121" mass="13347">MPIDDPRNSIMKLFSLASIKIDNQKSLISLEDKNLVDVAEKLKINIPAPCLKNKRKDGCCKACLVEVDGKRSYACTTKPIAGMKVTVRTKELDRIRKESLKEFKSQVRAGASSPCQCSGSC</sequence>
<dbReference type="Proteomes" id="UP000000593">
    <property type="component" value="Chromosome 2"/>
</dbReference>
<gene>
    <name evidence="2" type="primary">WS0479</name>
    <name evidence="2" type="ordered locus">PBPRB0250</name>
</gene>
<evidence type="ECO:0000313" key="3">
    <source>
        <dbReference type="Proteomes" id="UP000000593"/>
    </source>
</evidence>
<name>Q6LL90_PHOPR</name>
<proteinExistence type="predicted"/>
<dbReference type="SUPFAM" id="SSF54292">
    <property type="entry name" value="2Fe-2S ferredoxin-like"/>
    <property type="match status" value="1"/>
</dbReference>
<dbReference type="EMBL" id="CR378675">
    <property type="protein sequence ID" value="CAG22123.1"/>
    <property type="molecule type" value="Genomic_DNA"/>
</dbReference>
<dbReference type="KEGG" id="ppr:PBPRB0250"/>
<keyword evidence="3" id="KW-1185">Reference proteome</keyword>
<dbReference type="InterPro" id="IPR001041">
    <property type="entry name" value="2Fe-2S_ferredoxin-type"/>
</dbReference>